<name>A0A644YKH0_9ZZZZ</name>
<keyword evidence="2" id="KW-0812">Transmembrane</keyword>
<feature type="transmembrane region" description="Helical" evidence="2">
    <location>
        <begin position="12"/>
        <end position="29"/>
    </location>
</feature>
<feature type="transmembrane region" description="Helical" evidence="2">
    <location>
        <begin position="195"/>
        <end position="216"/>
    </location>
</feature>
<proteinExistence type="predicted"/>
<dbReference type="AlphaFoldDB" id="A0A644YKH0"/>
<accession>A0A644YKH0</accession>
<dbReference type="CDD" id="cd07341">
    <property type="entry name" value="M56_BlaR1_MecR1_like"/>
    <property type="match status" value="1"/>
</dbReference>
<feature type="region of interest" description="Disordered" evidence="1">
    <location>
        <begin position="100"/>
        <end position="122"/>
    </location>
</feature>
<dbReference type="EMBL" id="VSSQ01005400">
    <property type="protein sequence ID" value="MPM28996.1"/>
    <property type="molecule type" value="Genomic_DNA"/>
</dbReference>
<dbReference type="Pfam" id="PF05569">
    <property type="entry name" value="Peptidase_M56"/>
    <property type="match status" value="1"/>
</dbReference>
<gene>
    <name evidence="4" type="ORF">SDC9_75534</name>
</gene>
<dbReference type="InterPro" id="IPR052173">
    <property type="entry name" value="Beta-lactam_resp_regulator"/>
</dbReference>
<evidence type="ECO:0000256" key="1">
    <source>
        <dbReference type="SAM" id="MobiDB-lite"/>
    </source>
</evidence>
<evidence type="ECO:0000313" key="4">
    <source>
        <dbReference type="EMBL" id="MPM28996.1"/>
    </source>
</evidence>
<dbReference type="PANTHER" id="PTHR34978">
    <property type="entry name" value="POSSIBLE SENSOR-TRANSDUCER PROTEIN BLAR"/>
    <property type="match status" value="1"/>
</dbReference>
<feature type="transmembrane region" description="Helical" evidence="2">
    <location>
        <begin position="41"/>
        <end position="66"/>
    </location>
</feature>
<keyword evidence="2" id="KW-1133">Transmembrane helix</keyword>
<evidence type="ECO:0000256" key="2">
    <source>
        <dbReference type="SAM" id="Phobius"/>
    </source>
</evidence>
<reference evidence="4" key="1">
    <citation type="submission" date="2019-08" db="EMBL/GenBank/DDBJ databases">
        <authorList>
            <person name="Kucharzyk K."/>
            <person name="Murdoch R.W."/>
            <person name="Higgins S."/>
            <person name="Loffler F."/>
        </authorList>
    </citation>
    <scope>NUCLEOTIDE SEQUENCE</scope>
</reference>
<sequence length="977" mass="104871">MTEFLKSLAEVSAAMAAVIAALLLIKPLVSRRYAARWRYWVWLAVAVRLLLPFNVSLAAAPVHLAAPMEQEVTLPGRSSAGGNSGTADVSAAAPGASAVSAQNSTQAKPASGEAAGGSITDAAPASPSGTTLHSLTLAGLLFRIYVAGAAVFLLWQLLSRRRFSRYVRRWSVPPSPEQSAVLEAEKRALTVKTPVGLAVCPGVGGPMLTGLIHPVILLPGEVSHLSLVLRHELTHLRRRDLWYKLLLLGANAVHWFNPLVWLMVRAASEDLEMVCDDATVAGLDEAGHGAYGDAILSALKTGRSSPLSTGFRGGAKAVAERLHNLAAGSKKRGRAALTAAVLVVALAAGLVACGEACGSDDDPGGRLALFKERFAEARAVAGHYAALDMEDRETLSESDGSRRLYLCGHYRTKEELRAATAAVFTDSYAAGFYTLLDSGAFTEKDGNLYLAPESLYDVSPWNAGDTISFGGQTVDVFLWDTLAVTSADENAVTYSMEWYSTYPGDPEKGTFTLVKESGTWKFSECFYEDSSSAGSTSTPIDDEELGSLLAAEFDAPQQGDTWELLLSRPGDGCTLGVLRYASASHAGGFGNLLFGVFDNAAKTPGQPVIRIAGDKTACDLWWEEDAPDLILLPYTAETVYQGAEACSAGLLSFDGKTLAQLTGLPAAAGGDDVTLPDGAETMLDPARNSDFWQSHKAVLSCSVFEIFSRDPGWEAGKPEESPRQWVYEGCVPLSSAHPPIRVLEAARRYFEEAFLPAGPYPMSSSDYPIAFFAQVTDYADPDHPGALAYNLDLYDEDQGYLERLFLFNDDLTLLGVRSSLDYSLQFNSVRCRLGEGKTGLFGTPTATNYTELDGGLQLYSEWFGEDYSTGCDYTYDPDTGTYSLCNLVTSRLGVSTNRGKGAAIHIGSTLAELIEAYPELDTQFTPQTSCLTMSEPILGGSGCRIEFYFNPNGGLPEPREDTLKRTVERICIAAPEW</sequence>
<dbReference type="InterPro" id="IPR008756">
    <property type="entry name" value="Peptidase_M56"/>
</dbReference>
<feature type="transmembrane region" description="Helical" evidence="2">
    <location>
        <begin position="137"/>
        <end position="158"/>
    </location>
</feature>
<evidence type="ECO:0000259" key="3">
    <source>
        <dbReference type="Pfam" id="PF05569"/>
    </source>
</evidence>
<feature type="domain" description="Peptidase M56" evidence="3">
    <location>
        <begin position="8"/>
        <end position="324"/>
    </location>
</feature>
<keyword evidence="2" id="KW-0472">Membrane</keyword>
<comment type="caution">
    <text evidence="4">The sequence shown here is derived from an EMBL/GenBank/DDBJ whole genome shotgun (WGS) entry which is preliminary data.</text>
</comment>
<dbReference type="PANTHER" id="PTHR34978:SF3">
    <property type="entry name" value="SLR0241 PROTEIN"/>
    <property type="match status" value="1"/>
</dbReference>
<organism evidence="4">
    <name type="scientific">bioreactor metagenome</name>
    <dbReference type="NCBI Taxonomy" id="1076179"/>
    <lineage>
        <taxon>unclassified sequences</taxon>
        <taxon>metagenomes</taxon>
        <taxon>ecological metagenomes</taxon>
    </lineage>
</organism>
<protein>
    <recommendedName>
        <fullName evidence="3">Peptidase M56 domain-containing protein</fullName>
    </recommendedName>
</protein>